<dbReference type="STRING" id="1945662.B0A89_04400"/>
<proteinExistence type="predicted"/>
<evidence type="ECO:0008006" key="3">
    <source>
        <dbReference type="Google" id="ProtNLM"/>
    </source>
</evidence>
<evidence type="ECO:0000313" key="1">
    <source>
        <dbReference type="EMBL" id="ARJ68984.1"/>
    </source>
</evidence>
<sequence>MTAQLLLICAAHDGSGRFPSGRPAAARLLAGAAGLARQVPQGARVFLAPCRASADTARAAGLCGTVDPALAEGAFGRWAGLSPQEAAARDPQALAAWLADPALAPPGGEGLGAVTARVGAWMEEQAALGGRAAAIAPAMSLRAAILSALGGPAAMALRIDVPALSLVRLTHDGRRWAWRAGS</sequence>
<accession>A0A1W6CVV6</accession>
<dbReference type="InterPro" id="IPR029033">
    <property type="entry name" value="His_PPase_superfam"/>
</dbReference>
<dbReference type="InterPro" id="IPR013078">
    <property type="entry name" value="His_Pase_superF_clade-1"/>
</dbReference>
<protein>
    <recommendedName>
        <fullName evidence="3">Histidine phosphatase family protein</fullName>
    </recommendedName>
</protein>
<dbReference type="Proteomes" id="UP000193017">
    <property type="component" value="Chromosome"/>
</dbReference>
<gene>
    <name evidence="1" type="ORF">B0A89_04400</name>
</gene>
<reference evidence="1 2" key="1">
    <citation type="submission" date="2017-03" db="EMBL/GenBank/DDBJ databases">
        <title>Genome sequence of Paracoccus contaminans isolated from a water microcosm.</title>
        <authorList>
            <person name="Aurass P."/>
            <person name="Karste S."/>
            <person name="Trost E."/>
            <person name="Glaeser S.P."/>
            <person name="Kaempfer P."/>
            <person name="Flieger A."/>
        </authorList>
    </citation>
    <scope>NUCLEOTIDE SEQUENCE [LARGE SCALE GENOMIC DNA]</scope>
    <source>
        <strain evidence="2">RKI 16-01929T\LMG 29738T\CCM 8701T\CIP 111112T</strain>
    </source>
</reference>
<dbReference type="EMBL" id="CP020612">
    <property type="protein sequence ID" value="ARJ68984.1"/>
    <property type="molecule type" value="Genomic_DNA"/>
</dbReference>
<name>A0A1W6CVV6_9RHOB</name>
<dbReference type="RefSeq" id="WP_085377096.1">
    <property type="nucleotide sequence ID" value="NZ_CP020612.1"/>
</dbReference>
<evidence type="ECO:0000313" key="2">
    <source>
        <dbReference type="Proteomes" id="UP000193017"/>
    </source>
</evidence>
<keyword evidence="2" id="KW-1185">Reference proteome</keyword>
<dbReference type="Pfam" id="PF00300">
    <property type="entry name" value="His_Phos_1"/>
    <property type="match status" value="1"/>
</dbReference>
<dbReference type="OrthoDB" id="7502553at2"/>
<dbReference type="SUPFAM" id="SSF53254">
    <property type="entry name" value="Phosphoglycerate mutase-like"/>
    <property type="match status" value="1"/>
</dbReference>
<dbReference type="AlphaFoldDB" id="A0A1W6CVV6"/>
<dbReference type="KEGG" id="pcon:B0A89_04400"/>
<dbReference type="Gene3D" id="3.40.50.1240">
    <property type="entry name" value="Phosphoglycerate mutase-like"/>
    <property type="match status" value="1"/>
</dbReference>
<organism evidence="1 2">
    <name type="scientific">Paracoccus contaminans</name>
    <dbReference type="NCBI Taxonomy" id="1945662"/>
    <lineage>
        <taxon>Bacteria</taxon>
        <taxon>Pseudomonadati</taxon>
        <taxon>Pseudomonadota</taxon>
        <taxon>Alphaproteobacteria</taxon>
        <taxon>Rhodobacterales</taxon>
        <taxon>Paracoccaceae</taxon>
        <taxon>Paracoccus</taxon>
    </lineage>
</organism>